<accession>A0A0H3G5K1</accession>
<proteinExistence type="predicted"/>
<gene>
    <name evidence="1" type="ordered locus">BS1330_I0208</name>
</gene>
<reference evidence="1 2" key="1">
    <citation type="journal article" date="2011" name="J. Bacteriol.">
        <title>Revised genome sequence of Brucella suis 1330.</title>
        <authorList>
            <person name="Tae H."/>
            <person name="Shallom S."/>
            <person name="Settlage R."/>
            <person name="Preston D."/>
            <person name="Adams L.G."/>
            <person name="Garner H.R."/>
        </authorList>
    </citation>
    <scope>NUCLEOTIDE SEQUENCE [LARGE SCALE GENOMIC DNA]</scope>
    <source>
        <strain evidence="1 2">1330</strain>
    </source>
</reference>
<sequence>MQGCTVPATENIEKNDLLEKIAGANLPHFSRD</sequence>
<protein>
    <submittedName>
        <fullName evidence="1">Uncharacterized protein</fullName>
    </submittedName>
</protein>
<evidence type="ECO:0000313" key="2">
    <source>
        <dbReference type="Proteomes" id="UP000007104"/>
    </source>
</evidence>
<dbReference type="KEGG" id="bms:BR0208"/>
<dbReference type="EMBL" id="CP002997">
    <property type="protein sequence ID" value="AEM17569.1"/>
    <property type="molecule type" value="Genomic_DNA"/>
</dbReference>
<evidence type="ECO:0000313" key="1">
    <source>
        <dbReference type="EMBL" id="AEM17569.1"/>
    </source>
</evidence>
<dbReference type="AlphaFoldDB" id="A0A0H3G5K1"/>
<dbReference type="Proteomes" id="UP000007104">
    <property type="component" value="Chromosome I"/>
</dbReference>
<organism evidence="1 2">
    <name type="scientific">Brucella suis biovar 1 (strain 1330)</name>
    <dbReference type="NCBI Taxonomy" id="204722"/>
    <lineage>
        <taxon>Bacteria</taxon>
        <taxon>Pseudomonadati</taxon>
        <taxon>Pseudomonadota</taxon>
        <taxon>Alphaproteobacteria</taxon>
        <taxon>Hyphomicrobiales</taxon>
        <taxon>Brucellaceae</taxon>
        <taxon>Brucella/Ochrobactrum group</taxon>
        <taxon>Brucella</taxon>
    </lineage>
</organism>
<dbReference type="KEGG" id="bsi:BS1330_I0208"/>
<keyword evidence="2" id="KW-1185">Reference proteome</keyword>
<name>A0A0H3G5K1_BRUSU</name>
<dbReference type="HOGENOM" id="CLU_3388424_0_0_5"/>